<sequence>METHIIMTAVIGLIAFRVVAELLGYLIGSLISGFSIFVCFIFRGIFNLLQGVFKGVSIIFLFSIKIIFAVIRRPWLLFMPRRLLVELFKPSTKSVHNKVMKL</sequence>
<comment type="caution">
    <text evidence="2">The sequence shown here is derived from an EMBL/GenBank/DDBJ whole genome shotgun (WGS) entry which is preliminary data.</text>
</comment>
<feature type="transmembrane region" description="Helical" evidence="1">
    <location>
        <begin position="52"/>
        <end position="71"/>
    </location>
</feature>
<evidence type="ECO:0000313" key="2">
    <source>
        <dbReference type="EMBL" id="PMP06891.1"/>
    </source>
</evidence>
<dbReference type="AlphaFoldDB" id="A0AAP8MT72"/>
<evidence type="ECO:0000313" key="3">
    <source>
        <dbReference type="Proteomes" id="UP000235611"/>
    </source>
</evidence>
<accession>A0AAP8MT72</accession>
<keyword evidence="1" id="KW-1133">Transmembrane helix</keyword>
<dbReference type="EMBL" id="MDBO01000115">
    <property type="protein sequence ID" value="PMP06891.1"/>
    <property type="molecule type" value="Genomic_DNA"/>
</dbReference>
<organism evidence="2 3">
    <name type="scientific">Vibrio breoganii</name>
    <dbReference type="NCBI Taxonomy" id="553239"/>
    <lineage>
        <taxon>Bacteria</taxon>
        <taxon>Pseudomonadati</taxon>
        <taxon>Pseudomonadota</taxon>
        <taxon>Gammaproteobacteria</taxon>
        <taxon>Vibrionales</taxon>
        <taxon>Vibrionaceae</taxon>
        <taxon>Vibrio</taxon>
    </lineage>
</organism>
<feature type="transmembrane region" description="Helical" evidence="1">
    <location>
        <begin position="22"/>
        <end position="46"/>
    </location>
</feature>
<keyword evidence="1" id="KW-0472">Membrane</keyword>
<gene>
    <name evidence="2" type="ORF">BCS93_16790</name>
</gene>
<name>A0AAP8MT72_9VIBR</name>
<keyword evidence="1" id="KW-0812">Transmembrane</keyword>
<dbReference type="Proteomes" id="UP000235611">
    <property type="component" value="Unassembled WGS sequence"/>
</dbReference>
<reference evidence="3" key="1">
    <citation type="submission" date="2016-07" db="EMBL/GenBank/DDBJ databases">
        <title>Nontailed viruses are major unrecognized killers of bacteria in the ocean.</title>
        <authorList>
            <person name="Kauffman K."/>
            <person name="Hussain F."/>
            <person name="Yang J."/>
            <person name="Arevalo P."/>
            <person name="Brown J."/>
            <person name="Cutler M."/>
            <person name="Kelly L."/>
            <person name="Polz M.F."/>
        </authorList>
    </citation>
    <scope>NUCLEOTIDE SEQUENCE [LARGE SCALE GENOMIC DNA]</scope>
    <source>
        <strain evidence="3">10N.222.49.A5</strain>
    </source>
</reference>
<protein>
    <submittedName>
        <fullName evidence="2">Uncharacterized protein</fullName>
    </submittedName>
</protein>
<proteinExistence type="predicted"/>
<evidence type="ECO:0000256" key="1">
    <source>
        <dbReference type="SAM" id="Phobius"/>
    </source>
</evidence>